<feature type="domain" description="Nucleoporin POM152 Ig-like" evidence="4">
    <location>
        <begin position="778"/>
        <end position="866"/>
    </location>
</feature>
<dbReference type="InterPro" id="IPR056542">
    <property type="entry name" value="Ig-like_POM152_1st"/>
</dbReference>
<dbReference type="GO" id="GO:0070762">
    <property type="term" value="C:nuclear pore transmembrane ring"/>
    <property type="evidence" value="ECO:0007669"/>
    <property type="project" value="TreeGrafter"/>
</dbReference>
<organism evidence="7 8">
    <name type="scientific">Debaryomyces hansenii (strain ATCC 36239 / CBS 767 / BCRC 21394 / JCM 1990 / NBRC 0083 / IGC 2968)</name>
    <name type="common">Yeast</name>
    <name type="synonym">Torulaspora hansenii</name>
    <dbReference type="NCBI Taxonomy" id="284592"/>
    <lineage>
        <taxon>Eukaryota</taxon>
        <taxon>Fungi</taxon>
        <taxon>Dikarya</taxon>
        <taxon>Ascomycota</taxon>
        <taxon>Saccharomycotina</taxon>
        <taxon>Pichiomycetes</taxon>
        <taxon>Debaryomycetaceae</taxon>
        <taxon>Debaryomyces</taxon>
    </lineage>
</organism>
<feature type="domain" description="Nucleoporin POM152 immunoglobulin-like" evidence="2">
    <location>
        <begin position="554"/>
        <end position="667"/>
    </location>
</feature>
<evidence type="ECO:0000259" key="2">
    <source>
        <dbReference type="Pfam" id="PF23664"/>
    </source>
</evidence>
<sequence>MDSNSRGNIDAKRRRPEPEDLESIQQPLIPSSIIDQASQRLFIVSFFVLIQCWKIYDIILLKSDVMSSSVIGLAPLNTFTFIAKYAMVDGLFLWLLPILNIPYLVYSPLKTFLLTLLLNGVTFFLASDMVFPLISNMMLPVWKIIFSRKELTLFGDSVNSNNIVDPNEHFKGRYTIQFLPDSSARFNPFHFDNICLESNSYSSVQMPIEFNTTTQLGFLQLQHITPSNERKLINYTEHDLHKLLKKDYSHLRQYQENVRNDDRIFYAEVPIKSPGLYRINKVSDKKGISIRTYRSDFVISHCPSAEFVHSISPKSYQNYKCIGSDISNGDFDINLPLVSSFGVGPVVLKFETRLNGRNYKSFNVTVSDTSLHETQSSNNKNFNNLSWLQSHRVTRNILEQELFRNVDIIPKSGAGKLEFQLLEVSDILENKKVYNPSSKDKDVWYSIELKQAPKVEIADPDPQEVLLVNGTKSLSFNYQNLKEQDFPLEIDIKYIHPSDPLLSTNYTNTYDNSQQLSRGIQCDKPGTYSVIKGRSKYCPCDIMTSKVVSVERATPPSVEIVAEPVVDKCVGMTGYKFDFEFLGKPPFFIQYHVYQNRSDGTLRPVYNERGRSNRLLKTFDKDYKFEYRPPKEGNYVIMFDSLKDFNYHKEPILLDEKKHTYSTYFNQRSKASFFETKGEILKTFSACMGESVTVPLSLKGNAPFSFNYDILNIDTGEKLIETSKLLNVSDSTFNIVTPSLKSGGNFEIVLSEAKDGSSCPIDFDKRESIKIKARSDVPEISIDTDSSYKSVKIIEGDSYKIPLSLKSSIGSASSDVLEYIVSDLHNASNSQMRTLRNSKSLLVKEEGTYLLSSFTNGGCVGKIGTQKAVSVSYYNRPNLTLITEDQQVLKQHSEENDLFVHLKPLCQNCGNKIRLNLEGVKPFVIDYDITLPTGKVESRSMTVNDHNITINLPTKYSGKYEHRFKGIYDKLYTREKVSRIPKKNEVLPCVRYDINPSPKANFRKDQFLQICETSLRRDEPLPKIPISFVGEYPFRIDASLRHEATGMSETFTFENIMEPELKLNEAKINGKDSLLFETMNVGEHTLTINELTDANGCTEKEFSQLNNYVISITEVPNISKMQKRPHYCVGDHILYNMSGIPPFMVYYRFNDKLQKAESGHRFQRLASKAGELSIEALSDSSANQCLVNLTNSQEKFEELKLKVYELPSVEINQGSYVVQDIHEGEQTEIKFSFSGVPPFKLIYTRTSEQVDPKHKHKKTGRKDKHSKIVVETKTVEDIWDYEYTDMVSLEGTYEAIEVRDAYCVAKRDVNYT</sequence>
<feature type="domain" description="Nucleoporin POM152 first Ig-like" evidence="5">
    <location>
        <begin position="183"/>
        <end position="299"/>
    </location>
</feature>
<feature type="domain" description="Nucleoporin POM152 ninth Ig-like" evidence="6">
    <location>
        <begin position="1116"/>
        <end position="1188"/>
    </location>
</feature>
<dbReference type="FunCoup" id="Q6BIP6">
    <property type="interactions" value="107"/>
</dbReference>
<dbReference type="KEGG" id="dha:DEHA2G08690g"/>
<dbReference type="Pfam" id="PF23664">
    <property type="entry name" value="Ig_Pom152"/>
    <property type="match status" value="2"/>
</dbReference>
<dbReference type="InterPro" id="IPR056540">
    <property type="entry name" value="TMD_POM152"/>
</dbReference>
<dbReference type="RefSeq" id="XP_461925.2">
    <property type="nucleotide sequence ID" value="XM_461925.1"/>
</dbReference>
<evidence type="ECO:0000259" key="5">
    <source>
        <dbReference type="Pfam" id="PF24519"/>
    </source>
</evidence>
<dbReference type="Pfam" id="PF24519">
    <property type="entry name" value="Ig-like_Pom152_1"/>
    <property type="match status" value="1"/>
</dbReference>
<dbReference type="Proteomes" id="UP000000599">
    <property type="component" value="Chromosome G"/>
</dbReference>
<feature type="domain" description="Nucleoporin POM152 immunoglobulin-like" evidence="2">
    <location>
        <begin position="907"/>
        <end position="979"/>
    </location>
</feature>
<dbReference type="VEuPathDB" id="FungiDB:DEHA2G08690g"/>
<proteinExistence type="predicted"/>
<evidence type="ECO:0000313" key="7">
    <source>
        <dbReference type="EMBL" id="CAG90388.2"/>
    </source>
</evidence>
<dbReference type="Pfam" id="PF24312">
    <property type="entry name" value="Ig-like_POM152"/>
    <property type="match status" value="1"/>
</dbReference>
<dbReference type="eggNOG" id="ENOG502QQ5B">
    <property type="taxonomic scope" value="Eukaryota"/>
</dbReference>
<gene>
    <name evidence="7" type="ordered locus">DEHA2G08690g</name>
</gene>
<dbReference type="GO" id="GO:0006999">
    <property type="term" value="P:nuclear pore organization"/>
    <property type="evidence" value="ECO:0007669"/>
    <property type="project" value="TreeGrafter"/>
</dbReference>
<dbReference type="EMBL" id="CR382139">
    <property type="protein sequence ID" value="CAG90388.2"/>
    <property type="molecule type" value="Genomic_DNA"/>
</dbReference>
<dbReference type="InterPro" id="IPR056544">
    <property type="entry name" value="Ig_POM152"/>
</dbReference>
<keyword evidence="8" id="KW-1185">Reference proteome</keyword>
<dbReference type="HOGENOM" id="CLU_002415_0_0_1"/>
<dbReference type="InterPro" id="IPR037701">
    <property type="entry name" value="Pom152"/>
</dbReference>
<name>Q6BIP6_DEBHA</name>
<evidence type="ECO:0000259" key="4">
    <source>
        <dbReference type="Pfam" id="PF24312"/>
    </source>
</evidence>
<dbReference type="STRING" id="284592.Q6BIP6"/>
<dbReference type="InParanoid" id="Q6BIP6"/>
<reference evidence="7 8" key="1">
    <citation type="journal article" date="2004" name="Nature">
        <title>Genome evolution in yeasts.</title>
        <authorList>
            <consortium name="Genolevures"/>
            <person name="Dujon B."/>
            <person name="Sherman D."/>
            <person name="Fischer G."/>
            <person name="Durrens P."/>
            <person name="Casaregola S."/>
            <person name="Lafontaine I."/>
            <person name="de Montigny J."/>
            <person name="Marck C."/>
            <person name="Neuveglise C."/>
            <person name="Talla E."/>
            <person name="Goffard N."/>
            <person name="Frangeul L."/>
            <person name="Aigle M."/>
            <person name="Anthouard V."/>
            <person name="Babour A."/>
            <person name="Barbe V."/>
            <person name="Barnay S."/>
            <person name="Blanchin S."/>
            <person name="Beckerich J.M."/>
            <person name="Beyne E."/>
            <person name="Bleykasten C."/>
            <person name="Boisrame A."/>
            <person name="Boyer J."/>
            <person name="Cattolico L."/>
            <person name="Confanioleri F."/>
            <person name="de Daruvar A."/>
            <person name="Despons L."/>
            <person name="Fabre E."/>
            <person name="Fairhead C."/>
            <person name="Ferry-Dumazet H."/>
            <person name="Groppi A."/>
            <person name="Hantraye F."/>
            <person name="Hennequin C."/>
            <person name="Jauniaux N."/>
            <person name="Joyet P."/>
            <person name="Kachouri R."/>
            <person name="Kerrest A."/>
            <person name="Koszul R."/>
            <person name="Lemaire M."/>
            <person name="Lesur I."/>
            <person name="Ma L."/>
            <person name="Muller H."/>
            <person name="Nicaud J.M."/>
            <person name="Nikolski M."/>
            <person name="Oztas S."/>
            <person name="Ozier-Kalogeropoulos O."/>
            <person name="Pellenz S."/>
            <person name="Potier S."/>
            <person name="Richard G.F."/>
            <person name="Straub M.L."/>
            <person name="Suleau A."/>
            <person name="Swennene D."/>
            <person name="Tekaia F."/>
            <person name="Wesolowski-Louvel M."/>
            <person name="Westhof E."/>
            <person name="Wirth B."/>
            <person name="Zeniou-Meyer M."/>
            <person name="Zivanovic I."/>
            <person name="Bolotin-Fukuhara M."/>
            <person name="Thierry A."/>
            <person name="Bouchier C."/>
            <person name="Caudron B."/>
            <person name="Scarpelli C."/>
            <person name="Gaillardin C."/>
            <person name="Weissenbach J."/>
            <person name="Wincker P."/>
            <person name="Souciet J.L."/>
        </authorList>
    </citation>
    <scope>NUCLEOTIDE SEQUENCE [LARGE SCALE GENOMIC DNA]</scope>
    <source>
        <strain evidence="8">ATCC 36239 / CBS 767 / BCRC 21394 / JCM 1990 / NBRC 0083 / IGC 2968</strain>
    </source>
</reference>
<dbReference type="PANTHER" id="PTHR28206:SF1">
    <property type="entry name" value="NUCLEOPORIN POM152"/>
    <property type="match status" value="1"/>
</dbReference>
<evidence type="ECO:0000259" key="6">
    <source>
        <dbReference type="Pfam" id="PF24527"/>
    </source>
</evidence>
<dbReference type="GO" id="GO:0006606">
    <property type="term" value="P:protein import into nucleus"/>
    <property type="evidence" value="ECO:0007669"/>
    <property type="project" value="TreeGrafter"/>
</dbReference>
<dbReference type="InterPro" id="IPR056543">
    <property type="entry name" value="Ig-like_POM152_9th"/>
</dbReference>
<evidence type="ECO:0000256" key="1">
    <source>
        <dbReference type="SAM" id="MobiDB-lite"/>
    </source>
</evidence>
<dbReference type="OMA" id="SAKMNPF"/>
<accession>Q6BIP6</accession>
<dbReference type="Pfam" id="PF24097">
    <property type="entry name" value="TMD_POM152"/>
    <property type="match status" value="1"/>
</dbReference>
<dbReference type="GeneID" id="2904809"/>
<evidence type="ECO:0000259" key="3">
    <source>
        <dbReference type="Pfam" id="PF24097"/>
    </source>
</evidence>
<dbReference type="PANTHER" id="PTHR28206">
    <property type="entry name" value="NUCLEOPORIN POM152"/>
    <property type="match status" value="1"/>
</dbReference>
<dbReference type="GO" id="GO:0017056">
    <property type="term" value="F:structural constituent of nuclear pore"/>
    <property type="evidence" value="ECO:0007669"/>
    <property type="project" value="InterPro"/>
</dbReference>
<evidence type="ECO:0000313" key="8">
    <source>
        <dbReference type="Proteomes" id="UP000000599"/>
    </source>
</evidence>
<dbReference type="InterPro" id="IPR056541">
    <property type="entry name" value="Ig-like_POM152"/>
</dbReference>
<feature type="region of interest" description="Disordered" evidence="1">
    <location>
        <begin position="1"/>
        <end position="22"/>
    </location>
</feature>
<dbReference type="OrthoDB" id="10253254at2759"/>
<feature type="domain" description="Nucleoporin POM152 N-terminal transmembrane" evidence="3">
    <location>
        <begin position="35"/>
        <end position="128"/>
    </location>
</feature>
<dbReference type="Pfam" id="PF24527">
    <property type="entry name" value="Ig-like_Pom152_9"/>
    <property type="match status" value="1"/>
</dbReference>
<protein>
    <submittedName>
        <fullName evidence="7">DEHA2G08690p</fullName>
    </submittedName>
</protein>